<organism evidence="1 2">
    <name type="scientific">Solanum commersonii</name>
    <name type="common">Commerson's wild potato</name>
    <name type="synonym">Commerson's nightshade</name>
    <dbReference type="NCBI Taxonomy" id="4109"/>
    <lineage>
        <taxon>Eukaryota</taxon>
        <taxon>Viridiplantae</taxon>
        <taxon>Streptophyta</taxon>
        <taxon>Embryophyta</taxon>
        <taxon>Tracheophyta</taxon>
        <taxon>Spermatophyta</taxon>
        <taxon>Magnoliopsida</taxon>
        <taxon>eudicotyledons</taxon>
        <taxon>Gunneridae</taxon>
        <taxon>Pentapetalae</taxon>
        <taxon>asterids</taxon>
        <taxon>lamiids</taxon>
        <taxon>Solanales</taxon>
        <taxon>Solanaceae</taxon>
        <taxon>Solanoideae</taxon>
        <taxon>Solaneae</taxon>
        <taxon>Solanum</taxon>
    </lineage>
</organism>
<dbReference type="PANTHER" id="PTHR47871:SF2">
    <property type="entry name" value="OS03G0221300 PROTEIN"/>
    <property type="match status" value="1"/>
</dbReference>
<evidence type="ECO:0000313" key="1">
    <source>
        <dbReference type="EMBL" id="KAG5574499.1"/>
    </source>
</evidence>
<evidence type="ECO:0000313" key="2">
    <source>
        <dbReference type="Proteomes" id="UP000824120"/>
    </source>
</evidence>
<keyword evidence="2" id="KW-1185">Reference proteome</keyword>
<dbReference type="Proteomes" id="UP000824120">
    <property type="component" value="Chromosome 11"/>
</dbReference>
<feature type="non-terminal residue" evidence="1">
    <location>
        <position position="1"/>
    </location>
</feature>
<name>A0A9J5WFF7_SOLCO</name>
<gene>
    <name evidence="1" type="ORF">H5410_054633</name>
</gene>
<reference evidence="1 2" key="1">
    <citation type="submission" date="2020-09" db="EMBL/GenBank/DDBJ databases">
        <title>De no assembly of potato wild relative species, Solanum commersonii.</title>
        <authorList>
            <person name="Cho K."/>
        </authorList>
    </citation>
    <scope>NUCLEOTIDE SEQUENCE [LARGE SCALE GENOMIC DNA]</scope>
    <source>
        <strain evidence="1">LZ3.2</strain>
        <tissue evidence="1">Leaf</tissue>
    </source>
</reference>
<dbReference type="EMBL" id="JACXVP010000011">
    <property type="protein sequence ID" value="KAG5574499.1"/>
    <property type="molecule type" value="Genomic_DNA"/>
</dbReference>
<comment type="caution">
    <text evidence="1">The sequence shown here is derived from an EMBL/GenBank/DDBJ whole genome shotgun (WGS) entry which is preliminary data.</text>
</comment>
<sequence>LFSVQRHSLIKLAPLQRTKGEKASYCLACLFSLIEQARYLQFRKWPAEWGWCRDLQSFIFVFERHNRIVLERPEYGYATYFFELVDSSTIDWQIRRLVTAMKLTSYSRVNLIENRALTVGKDLSEGEARVLMSYGWIRNTGLGTMLKYCDRVIHDRITEKDGSEWKSKIEKLLVAGYSGGSIVENSVDHNVAQNGPEIKLELDWLSKLSLCYKKEAIALPFNETAF</sequence>
<proteinExistence type="predicted"/>
<dbReference type="AlphaFoldDB" id="A0A9J5WFF7"/>
<dbReference type="OrthoDB" id="2021147at2759"/>
<feature type="non-terminal residue" evidence="1">
    <location>
        <position position="226"/>
    </location>
</feature>
<protein>
    <submittedName>
        <fullName evidence="1">Uncharacterized protein</fullName>
    </submittedName>
</protein>
<accession>A0A9J5WFF7</accession>
<dbReference type="PANTHER" id="PTHR47871">
    <property type="entry name" value="NAC DOMAIN-CONTAINING PROTEIN 8"/>
    <property type="match status" value="1"/>
</dbReference>